<feature type="region of interest" description="Disordered" evidence="1">
    <location>
        <begin position="32"/>
        <end position="51"/>
    </location>
</feature>
<evidence type="ECO:0000313" key="2">
    <source>
        <dbReference type="Proteomes" id="UP000492821"/>
    </source>
</evidence>
<dbReference type="WBParaSite" id="Pan_g7298.t1">
    <property type="protein sequence ID" value="Pan_g7298.t1"/>
    <property type="gene ID" value="Pan_g7298"/>
</dbReference>
<organism evidence="2 3">
    <name type="scientific">Panagrellus redivivus</name>
    <name type="common">Microworm</name>
    <dbReference type="NCBI Taxonomy" id="6233"/>
    <lineage>
        <taxon>Eukaryota</taxon>
        <taxon>Metazoa</taxon>
        <taxon>Ecdysozoa</taxon>
        <taxon>Nematoda</taxon>
        <taxon>Chromadorea</taxon>
        <taxon>Rhabditida</taxon>
        <taxon>Tylenchina</taxon>
        <taxon>Panagrolaimomorpha</taxon>
        <taxon>Panagrolaimoidea</taxon>
        <taxon>Panagrolaimidae</taxon>
        <taxon>Panagrellus</taxon>
    </lineage>
</organism>
<protein>
    <submittedName>
        <fullName evidence="3">Ovule protein</fullName>
    </submittedName>
</protein>
<feature type="compositionally biased region" description="Polar residues" evidence="1">
    <location>
        <begin position="59"/>
        <end position="68"/>
    </location>
</feature>
<dbReference type="AlphaFoldDB" id="A0A7E4W5A8"/>
<reference evidence="3" key="2">
    <citation type="submission" date="2020-10" db="UniProtKB">
        <authorList>
            <consortium name="WormBaseParasite"/>
        </authorList>
    </citation>
    <scope>IDENTIFICATION</scope>
</reference>
<keyword evidence="2" id="KW-1185">Reference proteome</keyword>
<accession>A0A7E4W5A8</accession>
<proteinExistence type="predicted"/>
<evidence type="ECO:0000313" key="3">
    <source>
        <dbReference type="WBParaSite" id="Pan_g7298.t1"/>
    </source>
</evidence>
<reference evidence="2" key="1">
    <citation type="journal article" date="2013" name="Genetics">
        <title>The draft genome and transcriptome of Panagrellus redivivus are shaped by the harsh demands of a free-living lifestyle.</title>
        <authorList>
            <person name="Srinivasan J."/>
            <person name="Dillman A.R."/>
            <person name="Macchietto M.G."/>
            <person name="Heikkinen L."/>
            <person name="Lakso M."/>
            <person name="Fracchia K.M."/>
            <person name="Antoshechkin I."/>
            <person name="Mortazavi A."/>
            <person name="Wong G."/>
            <person name="Sternberg P.W."/>
        </authorList>
    </citation>
    <scope>NUCLEOTIDE SEQUENCE [LARGE SCALE GENOMIC DNA]</scope>
    <source>
        <strain evidence="2">MT8872</strain>
    </source>
</reference>
<dbReference type="Proteomes" id="UP000492821">
    <property type="component" value="Unassembled WGS sequence"/>
</dbReference>
<name>A0A7E4W5A8_PANRE</name>
<sequence length="96" mass="11007">MKMESMDNEVRIRFISSRSTYNPPFDGCVLNKEKMKTKGHPQADCDPPAQSLHANVDQFKTNGLGTRSLSRKENKKKLQTREDNRGSNIRKKPKSK</sequence>
<feature type="region of interest" description="Disordered" evidence="1">
    <location>
        <begin position="59"/>
        <end position="96"/>
    </location>
</feature>
<evidence type="ECO:0000256" key="1">
    <source>
        <dbReference type="SAM" id="MobiDB-lite"/>
    </source>
</evidence>